<organism evidence="2">
    <name type="scientific">uncultured Nocardioides sp</name>
    <dbReference type="NCBI Taxonomy" id="198441"/>
    <lineage>
        <taxon>Bacteria</taxon>
        <taxon>Bacillati</taxon>
        <taxon>Actinomycetota</taxon>
        <taxon>Actinomycetes</taxon>
        <taxon>Propionibacteriales</taxon>
        <taxon>Nocardioidaceae</taxon>
        <taxon>Nocardioides</taxon>
        <taxon>environmental samples</taxon>
    </lineage>
</organism>
<dbReference type="GO" id="GO:0008146">
    <property type="term" value="F:sulfotransferase activity"/>
    <property type="evidence" value="ECO:0007669"/>
    <property type="project" value="InterPro"/>
</dbReference>
<sequence length="220" mass="24902">MKCGTSALHAHLDAHPEIAMARGKELNFFYGPGVPPPAPEHEWWRAGQRHRGVDWYLAQFDPHARVRGESSPGYTDPSHPEVAERMHALVPHARLVYLVREPLARAVSQWRHHVSDGAETRPAGAALLDVDSQYAARSRYQERLAPFLRCFDREQVLVVVQERLRSDPRRTMGRVLAHLGLDPDHWDPSFGASVHVGTDVEADLTRRHRLAFDELVADDP</sequence>
<dbReference type="Gene3D" id="3.40.50.300">
    <property type="entry name" value="P-loop containing nucleotide triphosphate hydrolases"/>
    <property type="match status" value="1"/>
</dbReference>
<evidence type="ECO:0000313" key="2">
    <source>
        <dbReference type="EMBL" id="CAA9413383.1"/>
    </source>
</evidence>
<proteinExistence type="predicted"/>
<dbReference type="Pfam" id="PF13469">
    <property type="entry name" value="Sulfotransfer_3"/>
    <property type="match status" value="1"/>
</dbReference>
<dbReference type="AlphaFoldDB" id="A0A6J4PL95"/>
<dbReference type="InterPro" id="IPR037359">
    <property type="entry name" value="NST/OST"/>
</dbReference>
<gene>
    <name evidence="2" type="ORF">AVDCRST_MAG06-3008</name>
</gene>
<feature type="non-terminal residue" evidence="2">
    <location>
        <position position="220"/>
    </location>
</feature>
<dbReference type="PANTHER" id="PTHR10605">
    <property type="entry name" value="HEPARAN SULFATE SULFOTRANSFERASE"/>
    <property type="match status" value="1"/>
</dbReference>
<dbReference type="InterPro" id="IPR027417">
    <property type="entry name" value="P-loop_NTPase"/>
</dbReference>
<accession>A0A6J4PL95</accession>
<reference evidence="2" key="1">
    <citation type="submission" date="2020-02" db="EMBL/GenBank/DDBJ databases">
        <authorList>
            <person name="Meier V. D."/>
        </authorList>
    </citation>
    <scope>NUCLEOTIDE SEQUENCE</scope>
    <source>
        <strain evidence="2">AVDCRST_MAG06</strain>
    </source>
</reference>
<dbReference type="PANTHER" id="PTHR10605:SF56">
    <property type="entry name" value="BIFUNCTIONAL HEPARAN SULFATE N-DEACETYLASE_N-SULFOTRANSFERASE"/>
    <property type="match status" value="1"/>
</dbReference>
<dbReference type="EMBL" id="CADCUP010000200">
    <property type="protein sequence ID" value="CAA9413383.1"/>
    <property type="molecule type" value="Genomic_DNA"/>
</dbReference>
<name>A0A6J4PL95_9ACTN</name>
<dbReference type="SUPFAM" id="SSF52540">
    <property type="entry name" value="P-loop containing nucleoside triphosphate hydrolases"/>
    <property type="match status" value="1"/>
</dbReference>
<keyword evidence="1 2" id="KW-0808">Transferase</keyword>
<evidence type="ECO:0000256" key="1">
    <source>
        <dbReference type="ARBA" id="ARBA00022679"/>
    </source>
</evidence>
<protein>
    <submittedName>
        <fullName evidence="2">Putative sulfotransferase protein</fullName>
    </submittedName>
</protein>